<evidence type="ECO:0000256" key="5">
    <source>
        <dbReference type="ARBA" id="ARBA00023002"/>
    </source>
</evidence>
<dbReference type="STRING" id="420662.Mpe_A0931"/>
<evidence type="ECO:0000256" key="1">
    <source>
        <dbReference type="ARBA" id="ARBA00007118"/>
    </source>
</evidence>
<evidence type="ECO:0000256" key="3">
    <source>
        <dbReference type="ARBA" id="ARBA00022643"/>
    </source>
</evidence>
<dbReference type="GO" id="GO:0016491">
    <property type="term" value="F:oxidoreductase activity"/>
    <property type="evidence" value="ECO:0007669"/>
    <property type="project" value="UniProtKB-UniRule"/>
</dbReference>
<dbReference type="InterPro" id="IPR052530">
    <property type="entry name" value="NAD(P)H_nitroreductase"/>
</dbReference>
<dbReference type="InterPro" id="IPR029479">
    <property type="entry name" value="Nitroreductase"/>
</dbReference>
<dbReference type="eggNOG" id="COG0778">
    <property type="taxonomic scope" value="Bacteria"/>
</dbReference>
<dbReference type="PIRSF" id="PIRSF000232">
    <property type="entry name" value="YdjA"/>
    <property type="match status" value="1"/>
</dbReference>
<dbReference type="Proteomes" id="UP000000366">
    <property type="component" value="Chromosome"/>
</dbReference>
<name>A2SEA4_METPP</name>
<organism evidence="11 12">
    <name type="scientific">Methylibium petroleiphilum (strain ATCC BAA-1232 / LMG 22953 / PM1)</name>
    <dbReference type="NCBI Taxonomy" id="420662"/>
    <lineage>
        <taxon>Bacteria</taxon>
        <taxon>Pseudomonadati</taxon>
        <taxon>Pseudomonadota</taxon>
        <taxon>Betaproteobacteria</taxon>
        <taxon>Burkholderiales</taxon>
        <taxon>Sphaerotilaceae</taxon>
        <taxon>Methylibium</taxon>
    </lineage>
</organism>
<protein>
    <recommendedName>
        <fullName evidence="7">Putative NAD(P)H nitroreductase</fullName>
        <ecNumber evidence="7">1.-.-.-</ecNumber>
    </recommendedName>
</protein>
<dbReference type="KEGG" id="mpt:Mpe_A0931"/>
<dbReference type="InterPro" id="IPR000415">
    <property type="entry name" value="Nitroreductase-like"/>
</dbReference>
<feature type="binding site" evidence="8">
    <location>
        <position position="39"/>
    </location>
    <ligand>
        <name>FMN</name>
        <dbReference type="ChEBI" id="CHEBI:58210"/>
        <note>ligand shared between dimeric partners</note>
    </ligand>
</feature>
<evidence type="ECO:0000259" key="10">
    <source>
        <dbReference type="Pfam" id="PF00881"/>
    </source>
</evidence>
<dbReference type="SUPFAM" id="SSF55469">
    <property type="entry name" value="FMN-dependent nitroreductase-like"/>
    <property type="match status" value="1"/>
</dbReference>
<accession>A2SEA4</accession>
<keyword evidence="4 7" id="KW-0521">NADP</keyword>
<keyword evidence="5 7" id="KW-0560">Oxidoreductase</keyword>
<comment type="similarity">
    <text evidence="1 7">Belongs to the nitroreductase family.</text>
</comment>
<reference evidence="11 12" key="1">
    <citation type="journal article" date="2007" name="J. Bacteriol.">
        <title>Whole-genome analysis of the methyl tert-butyl ether-degrading beta-proteobacterium Methylibium petroleiphilum PM1.</title>
        <authorList>
            <person name="Kane S.R."/>
            <person name="Chakicherla A.Y."/>
            <person name="Chain P.S.G."/>
            <person name="Schmidt R."/>
            <person name="Shin M.W."/>
            <person name="Legler T.C."/>
            <person name="Scow K.M."/>
            <person name="Larimer F.W."/>
            <person name="Lucas S.M."/>
            <person name="Richardson P.M."/>
            <person name="Hristova K.R."/>
        </authorList>
    </citation>
    <scope>NUCLEOTIDE SEQUENCE [LARGE SCALE GENOMIC DNA]</scope>
    <source>
        <strain evidence="12">ATCC BAA-1232 / LMG 22953 / PM1</strain>
    </source>
</reference>
<proteinExistence type="inferred from homology"/>
<dbReference type="AlphaFoldDB" id="A2SEA4"/>
<evidence type="ECO:0000256" key="4">
    <source>
        <dbReference type="ARBA" id="ARBA00022857"/>
    </source>
</evidence>
<dbReference type="Pfam" id="PF00881">
    <property type="entry name" value="Nitroreductase"/>
    <property type="match status" value="1"/>
</dbReference>
<dbReference type="HOGENOM" id="CLU_070764_5_0_4"/>
<evidence type="ECO:0000313" key="11">
    <source>
        <dbReference type="EMBL" id="ABM93893.1"/>
    </source>
</evidence>
<evidence type="ECO:0000256" key="2">
    <source>
        <dbReference type="ARBA" id="ARBA00022630"/>
    </source>
</evidence>
<feature type="region of interest" description="Disordered" evidence="9">
    <location>
        <begin position="1"/>
        <end position="21"/>
    </location>
</feature>
<gene>
    <name evidence="11" type="ordered locus">Mpe_A0931</name>
</gene>
<keyword evidence="3 7" id="KW-0288">FMN</keyword>
<evidence type="ECO:0000256" key="6">
    <source>
        <dbReference type="ARBA" id="ARBA00023027"/>
    </source>
</evidence>
<feature type="domain" description="Nitroreductase" evidence="10">
    <location>
        <begin position="14"/>
        <end position="167"/>
    </location>
</feature>
<keyword evidence="12" id="KW-1185">Reference proteome</keyword>
<evidence type="ECO:0000256" key="8">
    <source>
        <dbReference type="PIRSR" id="PIRSR000232-1"/>
    </source>
</evidence>
<comment type="cofactor">
    <cofactor evidence="8">
        <name>FMN</name>
        <dbReference type="ChEBI" id="CHEBI:58210"/>
    </cofactor>
    <text evidence="8">Binds 1 FMN per subunit.</text>
</comment>
<dbReference type="EMBL" id="CP000555">
    <property type="protein sequence ID" value="ABM93893.1"/>
    <property type="molecule type" value="Genomic_DNA"/>
</dbReference>
<keyword evidence="6 7" id="KW-0520">NAD</keyword>
<keyword evidence="2 7" id="KW-0285">Flavoprotein</keyword>
<dbReference type="InterPro" id="IPR026021">
    <property type="entry name" value="YdjA-like"/>
</dbReference>
<dbReference type="Gene3D" id="3.40.109.10">
    <property type="entry name" value="NADH Oxidase"/>
    <property type="match status" value="1"/>
</dbReference>
<sequence length="189" mass="20236">MRATMAARQHTSPKRLVEPGPDADQIESLFCAAATAPDHGRLVPWRFVIVPADQRARLAEAFALALIDRDPGATLVQIEAARLKAWRAPWIALAIARLRDDERDADAVPAAERLVSLGAALQNLLLAAHSMGFGSGLTSGRAMASTRLRGLFGVQPQEQAVCFVNVGTVVGRRPVSPRPAPARFVSCLS</sequence>
<dbReference type="PANTHER" id="PTHR43821:SF1">
    <property type="entry name" value="NAD(P)H NITROREDUCTASE YDJA-RELATED"/>
    <property type="match status" value="1"/>
</dbReference>
<evidence type="ECO:0000313" key="12">
    <source>
        <dbReference type="Proteomes" id="UP000000366"/>
    </source>
</evidence>
<dbReference type="PANTHER" id="PTHR43821">
    <property type="entry name" value="NAD(P)H NITROREDUCTASE YDJA-RELATED"/>
    <property type="match status" value="1"/>
</dbReference>
<dbReference type="EC" id="1.-.-.-" evidence="7"/>
<evidence type="ECO:0000256" key="9">
    <source>
        <dbReference type="SAM" id="MobiDB-lite"/>
    </source>
</evidence>
<feature type="binding site" description="in other chain" evidence="8">
    <location>
        <begin position="137"/>
        <end position="139"/>
    </location>
    <ligand>
        <name>FMN</name>
        <dbReference type="ChEBI" id="CHEBI:58210"/>
        <note>ligand shared between dimeric partners</note>
    </ligand>
</feature>
<evidence type="ECO:0000256" key="7">
    <source>
        <dbReference type="PIRNR" id="PIRNR000232"/>
    </source>
</evidence>